<accession>A0A2Z6NZ03</accession>
<evidence type="ECO:0000259" key="1">
    <source>
        <dbReference type="PROSITE" id="PS50878"/>
    </source>
</evidence>
<dbReference type="GO" id="GO:0004523">
    <property type="term" value="F:RNA-DNA hybrid ribonuclease activity"/>
    <property type="evidence" value="ECO:0007669"/>
    <property type="project" value="InterPro"/>
</dbReference>
<dbReference type="Pfam" id="PF00078">
    <property type="entry name" value="RVT_1"/>
    <property type="match status" value="1"/>
</dbReference>
<evidence type="ECO:0000313" key="2">
    <source>
        <dbReference type="EMBL" id="GAU35387.1"/>
    </source>
</evidence>
<dbReference type="EMBL" id="DF973589">
    <property type="protein sequence ID" value="GAU35387.1"/>
    <property type="molecule type" value="Genomic_DNA"/>
</dbReference>
<dbReference type="OrthoDB" id="428918at2759"/>
<dbReference type="AlphaFoldDB" id="A0A2Z6NZ03"/>
<dbReference type="InterPro" id="IPR036397">
    <property type="entry name" value="RNaseH_sf"/>
</dbReference>
<dbReference type="PANTHER" id="PTHR46890">
    <property type="entry name" value="NON-LTR RETROLELEMENT REVERSE TRANSCRIPTASE-LIKE PROTEIN-RELATED"/>
    <property type="match status" value="1"/>
</dbReference>
<feature type="domain" description="Reverse transcriptase" evidence="1">
    <location>
        <begin position="274"/>
        <end position="544"/>
    </location>
</feature>
<proteinExistence type="predicted"/>
<dbReference type="InterPro" id="IPR012337">
    <property type="entry name" value="RNaseH-like_sf"/>
</dbReference>
<keyword evidence="3" id="KW-1185">Reference proteome</keyword>
<dbReference type="InterPro" id="IPR044730">
    <property type="entry name" value="RNase_H-like_dom_plant"/>
</dbReference>
<organism evidence="2 3">
    <name type="scientific">Trifolium subterraneum</name>
    <name type="common">Subterranean clover</name>
    <dbReference type="NCBI Taxonomy" id="3900"/>
    <lineage>
        <taxon>Eukaryota</taxon>
        <taxon>Viridiplantae</taxon>
        <taxon>Streptophyta</taxon>
        <taxon>Embryophyta</taxon>
        <taxon>Tracheophyta</taxon>
        <taxon>Spermatophyta</taxon>
        <taxon>Magnoliopsida</taxon>
        <taxon>eudicotyledons</taxon>
        <taxon>Gunneridae</taxon>
        <taxon>Pentapetalae</taxon>
        <taxon>rosids</taxon>
        <taxon>fabids</taxon>
        <taxon>Fabales</taxon>
        <taxon>Fabaceae</taxon>
        <taxon>Papilionoideae</taxon>
        <taxon>50 kb inversion clade</taxon>
        <taxon>NPAAA clade</taxon>
        <taxon>Hologalegina</taxon>
        <taxon>IRL clade</taxon>
        <taxon>Trifolieae</taxon>
        <taxon>Trifolium</taxon>
    </lineage>
</organism>
<dbReference type="SUPFAM" id="SSF56672">
    <property type="entry name" value="DNA/RNA polymerases"/>
    <property type="match status" value="1"/>
</dbReference>
<gene>
    <name evidence="2" type="ORF">TSUD_160380</name>
</gene>
<dbReference type="InterPro" id="IPR043502">
    <property type="entry name" value="DNA/RNA_pol_sf"/>
</dbReference>
<dbReference type="InterPro" id="IPR000477">
    <property type="entry name" value="RT_dom"/>
</dbReference>
<dbReference type="CDD" id="cd01650">
    <property type="entry name" value="RT_nLTR_like"/>
    <property type="match status" value="1"/>
</dbReference>
<sequence>MANSAWLILFPDVKLMNLLASHSDHSPILLQNTPMIRNGRTHSFRFENSWLKEEDIEEVVEDGWHEGLDSEITKKVNRCANKLEGWGRRKIMKFKQEVIECSEEMERLRGNNDMTSSGRYKEVQEKHARLLVQEEAYWKQRAKIHWLKEGDLNTKFFHMSASVRAKSKKIDKLVNEANIEVTTQQEICEVARNYLDQLFQANTSSHDPVLSLISPRVSQEENDRLVAPITKVELKNALFQMQPDKSPGPDGFNPAFYQHFWNICGDGIFEATKEWLERGYFPSSLNETNICLVPKCENPMSMQELRPISLCNVLYKMVSKLLANRLKPFLRKCVSEEQSAFVEGRSISDNALIAIEVIHALKRRTKGTRGELALKVDISKAYDKVDWGFLRGMLERMGFTHKWIHWMMLCVSSVNYSVLVNFEKVGPIFPGRGLRQDDPLSPYLFILVTEGLTTLIKNSVARGDLQGVKICRGAPLVSHLLFADDCFLFCRSTLEETNHLMSILKTYEDASGQEINMAKSEVFFSRNINMAAQEDLSRIMGVRHVLGTGTYLGLPSMIGRKKKETFAYVKDRIWKRINSWRGRALSRAGKEVMIKSVLQAIPSYVMSIYLLPESTIKEIERMINSFWWGGGPNNKGIRWLLNKDGNYDKAAYTSIKNLQGEVLSKFLSLFDSHLGNNPSYAWRSIWNSRQVLMNGCRWSIGMGTNINVMNDPWPREKDGVWMKSPQTQGRGENVVTAHEDWNCLWKVHAPPKAKNLLWRICRGCLPTRDHLQESVVARQSAGLDHVISSRLQHINTAKELIMHICKFEDKEVAASTSLTGSNTSKASSNSIRDFSFLKYFKIEIHQPKQTYLREVCWQPPGVNWLKCNIDGASNGNPGLSSCGGIFRNSSSDFVYGFAEPLGVATSFYAELCGAMRAIDLAFQFHWHNVWLETDSVLVVSASLAVKKSMEKCYSQGQIHECYYITHL</sequence>
<dbReference type="SUPFAM" id="SSF53098">
    <property type="entry name" value="Ribonuclease H-like"/>
    <property type="match status" value="1"/>
</dbReference>
<dbReference type="Proteomes" id="UP000242715">
    <property type="component" value="Unassembled WGS sequence"/>
</dbReference>
<dbReference type="CDD" id="cd06222">
    <property type="entry name" value="RNase_H_like"/>
    <property type="match status" value="1"/>
</dbReference>
<dbReference type="GO" id="GO:0003676">
    <property type="term" value="F:nucleic acid binding"/>
    <property type="evidence" value="ECO:0007669"/>
    <property type="project" value="InterPro"/>
</dbReference>
<dbReference type="InterPro" id="IPR052343">
    <property type="entry name" value="Retrotransposon-Effector_Assoc"/>
</dbReference>
<protein>
    <recommendedName>
        <fullName evidence="1">Reverse transcriptase domain-containing protein</fullName>
    </recommendedName>
</protein>
<dbReference type="Pfam" id="PF13456">
    <property type="entry name" value="RVT_3"/>
    <property type="match status" value="1"/>
</dbReference>
<evidence type="ECO:0000313" key="3">
    <source>
        <dbReference type="Proteomes" id="UP000242715"/>
    </source>
</evidence>
<dbReference type="Gene3D" id="3.30.420.10">
    <property type="entry name" value="Ribonuclease H-like superfamily/Ribonuclease H"/>
    <property type="match status" value="1"/>
</dbReference>
<name>A0A2Z6NZ03_TRISU</name>
<dbReference type="InterPro" id="IPR002156">
    <property type="entry name" value="RNaseH_domain"/>
</dbReference>
<dbReference type="PROSITE" id="PS50878">
    <property type="entry name" value="RT_POL"/>
    <property type="match status" value="1"/>
</dbReference>
<reference evidence="3" key="1">
    <citation type="journal article" date="2017" name="Front. Plant Sci.">
        <title>Climate Clever Clovers: New Paradigm to Reduce the Environmental Footprint of Ruminants by Breeding Low Methanogenic Forages Utilizing Haplotype Variation.</title>
        <authorList>
            <person name="Kaur P."/>
            <person name="Appels R."/>
            <person name="Bayer P.E."/>
            <person name="Keeble-Gagnere G."/>
            <person name="Wang J."/>
            <person name="Hirakawa H."/>
            <person name="Shirasawa K."/>
            <person name="Vercoe P."/>
            <person name="Stefanova K."/>
            <person name="Durmic Z."/>
            <person name="Nichols P."/>
            <person name="Revell C."/>
            <person name="Isobe S.N."/>
            <person name="Edwards D."/>
            <person name="Erskine W."/>
        </authorList>
    </citation>
    <scope>NUCLEOTIDE SEQUENCE [LARGE SCALE GENOMIC DNA]</scope>
    <source>
        <strain evidence="3">cv. Daliak</strain>
    </source>
</reference>
<dbReference type="PANTHER" id="PTHR46890:SF48">
    <property type="entry name" value="RNA-DIRECTED DNA POLYMERASE"/>
    <property type="match status" value="1"/>
</dbReference>